<keyword evidence="1" id="KW-0812">Transmembrane</keyword>
<accession>A0A809SK35</accession>
<gene>
    <name evidence="2" type="ORF">JPM2_2390</name>
</gene>
<protein>
    <submittedName>
        <fullName evidence="2">Uncharacterized protein</fullName>
    </submittedName>
</protein>
<dbReference type="Proteomes" id="UP000464317">
    <property type="component" value="Chromosome"/>
</dbReference>
<dbReference type="KEGG" id="mfel:JPM2_2390"/>
<evidence type="ECO:0000313" key="2">
    <source>
        <dbReference type="EMBL" id="BBU47546.1"/>
    </source>
</evidence>
<evidence type="ECO:0000256" key="1">
    <source>
        <dbReference type="SAM" id="Phobius"/>
    </source>
</evidence>
<feature type="transmembrane region" description="Helical" evidence="1">
    <location>
        <begin position="12"/>
        <end position="30"/>
    </location>
</feature>
<dbReference type="EMBL" id="AP022325">
    <property type="protein sequence ID" value="BBU47546.1"/>
    <property type="molecule type" value="Genomic_DNA"/>
</dbReference>
<reference evidence="2 3" key="1">
    <citation type="submission" date="2020-01" db="EMBL/GenBank/DDBJ databases">
        <title>Complete genome sequence of Mycoplasma felis strain Myco-2.</title>
        <authorList>
            <person name="Kinoshita Y."/>
            <person name="Niwa H."/>
            <person name="Uchida-Fujii E."/>
            <person name="Nukada T."/>
        </authorList>
    </citation>
    <scope>NUCLEOTIDE SEQUENCE [LARGE SCALE GENOMIC DNA]</scope>
    <source>
        <strain evidence="2 3">Myco-2</strain>
    </source>
</reference>
<evidence type="ECO:0000313" key="3">
    <source>
        <dbReference type="Proteomes" id="UP000464317"/>
    </source>
</evidence>
<keyword evidence="3" id="KW-1185">Reference proteome</keyword>
<proteinExistence type="predicted"/>
<sequence>MYVYTDEHIEGHVLLCFATLFVIKMLLLLLKGFYNETGLFGKITEDVLIKVFKELNFVITKDLITNEIIKNEKLDNNSWVSELNTKFLIFFIIYICIHI</sequence>
<keyword evidence="1" id="KW-0472">Membrane</keyword>
<organism evidence="2 3">
    <name type="scientific">Mycoplasmopsis felis</name>
    <dbReference type="NCBI Taxonomy" id="33923"/>
    <lineage>
        <taxon>Bacteria</taxon>
        <taxon>Bacillati</taxon>
        <taxon>Mycoplasmatota</taxon>
        <taxon>Mycoplasmoidales</taxon>
        <taxon>Metamycoplasmataceae</taxon>
        <taxon>Mycoplasmopsis</taxon>
    </lineage>
</organism>
<dbReference type="RefSeq" id="WP_161553043.1">
    <property type="nucleotide sequence ID" value="NZ_AP022325.1"/>
</dbReference>
<name>A0A809SK35_9BACT</name>
<dbReference type="AlphaFoldDB" id="A0A809SK35"/>
<keyword evidence="1" id="KW-1133">Transmembrane helix</keyword>